<evidence type="ECO:0000313" key="2">
    <source>
        <dbReference type="EMBL" id="KAJ8947344.1"/>
    </source>
</evidence>
<keyword evidence="1" id="KW-1133">Transmembrane helix</keyword>
<accession>A0AAV8Y781</accession>
<organism evidence="2 3">
    <name type="scientific">Aromia moschata</name>
    <dbReference type="NCBI Taxonomy" id="1265417"/>
    <lineage>
        <taxon>Eukaryota</taxon>
        <taxon>Metazoa</taxon>
        <taxon>Ecdysozoa</taxon>
        <taxon>Arthropoda</taxon>
        <taxon>Hexapoda</taxon>
        <taxon>Insecta</taxon>
        <taxon>Pterygota</taxon>
        <taxon>Neoptera</taxon>
        <taxon>Endopterygota</taxon>
        <taxon>Coleoptera</taxon>
        <taxon>Polyphaga</taxon>
        <taxon>Cucujiformia</taxon>
        <taxon>Chrysomeloidea</taxon>
        <taxon>Cerambycidae</taxon>
        <taxon>Cerambycinae</taxon>
        <taxon>Callichromatini</taxon>
        <taxon>Aromia</taxon>
    </lineage>
</organism>
<dbReference type="AlphaFoldDB" id="A0AAV8Y781"/>
<feature type="transmembrane region" description="Helical" evidence="1">
    <location>
        <begin position="72"/>
        <end position="96"/>
    </location>
</feature>
<sequence>MSTPRKGRKRPFADRVHTFIGDFPDLCYDGSQIWCDVCNIPLMCWDIYDCKRHVNSVAHLQKSGVSPRTRSIYTVETLTGIYSLAIYIIALAIMIFQKSPETRQLLNLKSPPCILENKSFKEFWNKYSEVKLPSRTALWLCVDETTDRKKHYIVNVLVYVMDTTKPTSPLLLASKRLQKCTAEAITHMILETLENFQLLTSQVLLFVTDGAATMLSVDRSLKEHGCSFLHVTYKVHALHLVIITRWGT</sequence>
<dbReference type="Proteomes" id="UP001162162">
    <property type="component" value="Unassembled WGS sequence"/>
</dbReference>
<dbReference type="SUPFAM" id="SSF53098">
    <property type="entry name" value="Ribonuclease H-like"/>
    <property type="match status" value="1"/>
</dbReference>
<keyword evidence="3" id="KW-1185">Reference proteome</keyword>
<evidence type="ECO:0000256" key="1">
    <source>
        <dbReference type="SAM" id="Phobius"/>
    </source>
</evidence>
<gene>
    <name evidence="2" type="ORF">NQ318_002870</name>
</gene>
<name>A0AAV8Y781_9CUCU</name>
<proteinExistence type="predicted"/>
<evidence type="ECO:0008006" key="4">
    <source>
        <dbReference type="Google" id="ProtNLM"/>
    </source>
</evidence>
<evidence type="ECO:0000313" key="3">
    <source>
        <dbReference type="Proteomes" id="UP001162162"/>
    </source>
</evidence>
<keyword evidence="1" id="KW-0812">Transmembrane</keyword>
<dbReference type="EMBL" id="JAPWTK010000163">
    <property type="protein sequence ID" value="KAJ8947344.1"/>
    <property type="molecule type" value="Genomic_DNA"/>
</dbReference>
<keyword evidence="1" id="KW-0472">Membrane</keyword>
<comment type="caution">
    <text evidence="2">The sequence shown here is derived from an EMBL/GenBank/DDBJ whole genome shotgun (WGS) entry which is preliminary data.</text>
</comment>
<protein>
    <recommendedName>
        <fullName evidence="4">DUF659 domain-containing protein</fullName>
    </recommendedName>
</protein>
<dbReference type="InterPro" id="IPR012337">
    <property type="entry name" value="RNaseH-like_sf"/>
</dbReference>
<reference evidence="2" key="1">
    <citation type="journal article" date="2023" name="Insect Mol. Biol.">
        <title>Genome sequencing provides insights into the evolution of gene families encoding plant cell wall-degrading enzymes in longhorned beetles.</title>
        <authorList>
            <person name="Shin N.R."/>
            <person name="Okamura Y."/>
            <person name="Kirsch R."/>
            <person name="Pauchet Y."/>
        </authorList>
    </citation>
    <scope>NUCLEOTIDE SEQUENCE</scope>
    <source>
        <strain evidence="2">AMC_N1</strain>
    </source>
</reference>